<organism evidence="1 2">
    <name type="scientific">Gloeobacter kilaueensis (strain ATCC BAA-2537 / CCAP 1431/1 / ULC 316 / JS1)</name>
    <dbReference type="NCBI Taxonomy" id="1183438"/>
    <lineage>
        <taxon>Bacteria</taxon>
        <taxon>Bacillati</taxon>
        <taxon>Cyanobacteriota</taxon>
        <taxon>Cyanophyceae</taxon>
        <taxon>Gloeobacterales</taxon>
        <taxon>Gloeobacteraceae</taxon>
        <taxon>Gloeobacter</taxon>
    </lineage>
</organism>
<evidence type="ECO:0000313" key="1">
    <source>
        <dbReference type="EMBL" id="AGY57105.1"/>
    </source>
</evidence>
<dbReference type="STRING" id="1183438.GKIL_0859"/>
<dbReference type="EMBL" id="CP003587">
    <property type="protein sequence ID" value="AGY57105.1"/>
    <property type="molecule type" value="Genomic_DNA"/>
</dbReference>
<dbReference type="Proteomes" id="UP000017396">
    <property type="component" value="Chromosome"/>
</dbReference>
<dbReference type="HOGENOM" id="CLU_936157_0_0_3"/>
<dbReference type="OrthoDB" id="9823604at2"/>
<dbReference type="NCBIfam" id="TIGR02532">
    <property type="entry name" value="IV_pilin_GFxxxE"/>
    <property type="match status" value="1"/>
</dbReference>
<accession>U5QHF7</accession>
<keyword evidence="2" id="KW-1185">Reference proteome</keyword>
<dbReference type="KEGG" id="glj:GKIL_0859"/>
<dbReference type="InterPro" id="IPR012902">
    <property type="entry name" value="N_methyl_site"/>
</dbReference>
<dbReference type="AlphaFoldDB" id="U5QHF7"/>
<dbReference type="Pfam" id="PF07963">
    <property type="entry name" value="N_methyl"/>
    <property type="match status" value="1"/>
</dbReference>
<sequence>MLSATKRRRNRRGFTLTEVLVAMVVLALFLAGLAPMLSASALLRRQQELIAEATNLGQIEIEEIRRSWSVIENRGLGSSQNQGGLVPTNMRDRLIPLPRPCVLSEVNYEGCSQDPPVPPGSLPLSASSVYPFASDSFEVVSPAPGGEGPDDLYLYDASLEPPDSERSASFTMSGARGTQTYRVQVFWGYAPGSATPAQALEDPEWYRREVVRVVVRLYLAGKDGELPRDNSGRITRLTRPVKPLISTRVEGLTDKSEAANDPNAPSAFSPLAPLVVLSADIARSYQ</sequence>
<evidence type="ECO:0000313" key="2">
    <source>
        <dbReference type="Proteomes" id="UP000017396"/>
    </source>
</evidence>
<evidence type="ECO:0008006" key="3">
    <source>
        <dbReference type="Google" id="ProtNLM"/>
    </source>
</evidence>
<name>U5QHF7_GLOK1</name>
<proteinExistence type="predicted"/>
<gene>
    <name evidence="1" type="ORF">GKIL_0859</name>
</gene>
<protein>
    <recommendedName>
        <fullName evidence="3">Prepilin-type N-terminal cleavage/methylation domain-containing protein</fullName>
    </recommendedName>
</protein>
<reference evidence="1 2" key="1">
    <citation type="journal article" date="2013" name="PLoS ONE">
        <title>Cultivation and Complete Genome Sequencing of Gloeobacter kilaueensis sp. nov., from a Lava Cave in Kilauea Caldera, Hawai'i.</title>
        <authorList>
            <person name="Saw J.H."/>
            <person name="Schatz M."/>
            <person name="Brown M.V."/>
            <person name="Kunkel D.D."/>
            <person name="Foster J.S."/>
            <person name="Shick H."/>
            <person name="Christensen S."/>
            <person name="Hou S."/>
            <person name="Wan X."/>
            <person name="Donachie S.P."/>
        </authorList>
    </citation>
    <scope>NUCLEOTIDE SEQUENCE [LARGE SCALE GENOMIC DNA]</scope>
    <source>
        <strain evidence="2">JS</strain>
    </source>
</reference>
<dbReference type="RefSeq" id="WP_023172160.1">
    <property type="nucleotide sequence ID" value="NC_022600.1"/>
</dbReference>